<dbReference type="AlphaFoldDB" id="A0A6J7AMP6"/>
<gene>
    <name evidence="1" type="ORF">UFOPK3204_01397</name>
</gene>
<accession>A0A6J7AMP6</accession>
<sequence>MCMSRTNIEIDDELIACCMERFGLPTKKSAVEFALRRLLGTADLLGRMQVVRGIGWDGDLEKLRSSSDLVVR</sequence>
<evidence type="ECO:0000313" key="1">
    <source>
        <dbReference type="EMBL" id="CAB4834097.1"/>
    </source>
</evidence>
<reference evidence="1" key="1">
    <citation type="submission" date="2020-05" db="EMBL/GenBank/DDBJ databases">
        <authorList>
            <person name="Chiriac C."/>
            <person name="Salcher M."/>
            <person name="Ghai R."/>
            <person name="Kavagutti S V."/>
        </authorList>
    </citation>
    <scope>NUCLEOTIDE SEQUENCE</scope>
</reference>
<dbReference type="Pfam" id="PF09957">
    <property type="entry name" value="VapB_antitoxin"/>
    <property type="match status" value="1"/>
</dbReference>
<organism evidence="1">
    <name type="scientific">freshwater metagenome</name>
    <dbReference type="NCBI Taxonomy" id="449393"/>
    <lineage>
        <taxon>unclassified sequences</taxon>
        <taxon>metagenomes</taxon>
        <taxon>ecological metagenomes</taxon>
    </lineage>
</organism>
<name>A0A6J7AMP6_9ZZZZ</name>
<dbReference type="EMBL" id="CAFABK010000079">
    <property type="protein sequence ID" value="CAB4834097.1"/>
    <property type="molecule type" value="Genomic_DNA"/>
</dbReference>
<proteinExistence type="predicted"/>
<protein>
    <submittedName>
        <fullName evidence="1">Unannotated protein</fullName>
    </submittedName>
</protein>
<dbReference type="InterPro" id="IPR019239">
    <property type="entry name" value="VapB_antitoxin"/>
</dbReference>